<accession>A0A4Q2IXU7</accession>
<dbReference type="InterPro" id="IPR007709">
    <property type="entry name" value="N-FG_amidohydro"/>
</dbReference>
<evidence type="ECO:0000313" key="1">
    <source>
        <dbReference type="EMBL" id="RXZ34218.1"/>
    </source>
</evidence>
<protein>
    <submittedName>
        <fullName evidence="1">N-formylglutamate amidohydrolase</fullName>
    </submittedName>
</protein>
<name>A0A4Q2IXU7_9SPHN</name>
<dbReference type="Gene3D" id="3.40.630.40">
    <property type="entry name" value="Zn-dependent exopeptidases"/>
    <property type="match status" value="1"/>
</dbReference>
<dbReference type="EMBL" id="SDPT01000001">
    <property type="protein sequence ID" value="RXZ34218.1"/>
    <property type="molecule type" value="Genomic_DNA"/>
</dbReference>
<sequence>MTAPPLPFDLHGPAEPVTPLVLSVPHAGRIYPEAMRDLLRVPLAALLPLEDRLVDQVALAARGAHTLFVATLPRAWIDLNRSEQERDPRIDAGADPMAQPQASARVRSGLGLVPRRASSAGDIWKRRLDAEEVSARIVAHHRPYHAAVAAALASAHARFGVAVLLDIHSMPSLPGVTPPQVVLGDRHGRSAARRLVDTLEAAARDAGLRVARNQPYAGGHVVTTHGAPARNLHAIQIEFDRGLYLDPTLTEAGPGLSGLAAALARMISAVAAEALPPALAAE</sequence>
<dbReference type="Proteomes" id="UP000292347">
    <property type="component" value="Unassembled WGS sequence"/>
</dbReference>
<organism evidence="1 2">
    <name type="scientific">Sphingomonas desiccabilis</name>
    <dbReference type="NCBI Taxonomy" id="429134"/>
    <lineage>
        <taxon>Bacteria</taxon>
        <taxon>Pseudomonadati</taxon>
        <taxon>Pseudomonadota</taxon>
        <taxon>Alphaproteobacteria</taxon>
        <taxon>Sphingomonadales</taxon>
        <taxon>Sphingomonadaceae</taxon>
        <taxon>Sphingomonas</taxon>
    </lineage>
</organism>
<dbReference type="SUPFAM" id="SSF53187">
    <property type="entry name" value="Zn-dependent exopeptidases"/>
    <property type="match status" value="1"/>
</dbReference>
<keyword evidence="1" id="KW-0378">Hydrolase</keyword>
<proteinExistence type="predicted"/>
<dbReference type="Pfam" id="PF05013">
    <property type="entry name" value="FGase"/>
    <property type="match status" value="1"/>
</dbReference>
<dbReference type="RefSeq" id="WP_129340018.1">
    <property type="nucleotide sequence ID" value="NZ_JACIDD010000001.1"/>
</dbReference>
<gene>
    <name evidence="1" type="ORF">EO081_00425</name>
</gene>
<reference evidence="1 2" key="1">
    <citation type="submission" date="2019-01" db="EMBL/GenBank/DDBJ databases">
        <title>Sphingomonas mucosissima sp. nov. and Sphingomonas desiccabilis sp. nov., from biological soil crusts in the Colorado Plateau, USA.</title>
        <authorList>
            <person name="Zhu D."/>
        </authorList>
    </citation>
    <scope>NUCLEOTIDE SEQUENCE [LARGE SCALE GENOMIC DNA]</scope>
    <source>
        <strain evidence="1 2">CP1D</strain>
    </source>
</reference>
<dbReference type="AlphaFoldDB" id="A0A4Q2IXU7"/>
<dbReference type="GO" id="GO:0016787">
    <property type="term" value="F:hydrolase activity"/>
    <property type="evidence" value="ECO:0007669"/>
    <property type="project" value="UniProtKB-KW"/>
</dbReference>
<comment type="caution">
    <text evidence="1">The sequence shown here is derived from an EMBL/GenBank/DDBJ whole genome shotgun (WGS) entry which is preliminary data.</text>
</comment>
<evidence type="ECO:0000313" key="2">
    <source>
        <dbReference type="Proteomes" id="UP000292347"/>
    </source>
</evidence>
<dbReference type="OrthoDB" id="9802050at2"/>
<keyword evidence="2" id="KW-1185">Reference proteome</keyword>